<dbReference type="EMBL" id="BJZQ01000001">
    <property type="protein sequence ID" value="GEO87986.1"/>
    <property type="molecule type" value="Genomic_DNA"/>
</dbReference>
<feature type="site" description="Increases nucleophilicity of active site Cys" evidence="7">
    <location>
        <position position="427"/>
    </location>
</feature>
<dbReference type="SUPFAM" id="SSF53383">
    <property type="entry name" value="PLP-dependent transferases"/>
    <property type="match status" value="1"/>
</dbReference>
<sequence>MVTLPRVLVAAPASGHGKTTVATGLMAALAARGHVVSGHKVGPDYIDPGYHALATGRPGRNLDPHLTDPALIAPLLLHGARGADLAVVEGVMGLFDGQIGGDGFASTAHVATLTRTPIVLVVDVSHASRSIGAVVHGMATFEPGVRIAGIILNKAGSARHASEVVSAIERTGIPVLGILQRDQGVSAPSRHLGLVPADERDEAASALDRLVDQVSASIDLDAVIDVARTAPSLTETAWDPTAHVSRAAADSPVVAVAAGRAFTFRYAETTELLEAAGCTVALFDPARDSRLPAGTRGIYLGGGFPEVHAAALSANASLREDLRQAVFDGVPTVAECAGLLYLCRTVDGHPMVGALAADAVMTPRLTLSYRRPTLAGDQLLGVAGTTATAHEFHRTTVTPVHGDNPAWTVDGSPVGFAGPTLSASYLHLHWAGHPHLAQAFADAAATAPAHAGTMLPSAVASVPTSVPEPIADPLRHHGDVEARDGLVDLAVNVSRLPRPAWLETALAEGLAASTAYPDASTAQAAVARHHGRAVEDVLVTAGAAEAFTLIARSRPWRRPVVVHPQFTEPDVALRAAGHRVSHVVCRAEDEFALDPTAVPRDADLVIVGNPTNPTGRLHPAAVLRSLCRPGRVVVVDEAFMDFVPGETHSLTSHRLLGLVVVRSLTKLWSMPGIRAGYVVGDPRVLADLRGQQAPWSVGTPALHAVEATTRPEAARETYCRARQVQQHRRVLIDGLVELGVPVTESEAPFVLARPGPGLHSRLRNAGFALRRADTFPSLDDSWVRIAVREPSITRRLLTTWGVHTACI</sequence>
<dbReference type="Pfam" id="PF00155">
    <property type="entry name" value="Aminotran_1_2"/>
    <property type="match status" value="1"/>
</dbReference>
<dbReference type="NCBIfam" id="NF002204">
    <property type="entry name" value="PRK01077.1"/>
    <property type="match status" value="1"/>
</dbReference>
<keyword evidence="5 7" id="KW-0460">Magnesium</keyword>
<name>A0A512HRC2_9ACTN</name>
<dbReference type="GO" id="GO:0009236">
    <property type="term" value="P:cobalamin biosynthetic process"/>
    <property type="evidence" value="ECO:0007669"/>
    <property type="project" value="UniProtKB-UniRule"/>
</dbReference>
<comment type="domain">
    <text evidence="7">Comprises of two domains. The C-terminal domain contains the binding site for glutamine and catalyzes the hydrolysis of this substrate to glutamate and ammonia. The N-terminal domain is anticipated to bind ATP and hydrogenobyrinate and catalyzes the ultimate synthesis of the diamide product. The ammonia produced via the glutaminase domain is probably translocated to the adjacent domain via a molecular tunnel, where it reacts with an activated intermediate.</text>
</comment>
<dbReference type="Pfam" id="PF07685">
    <property type="entry name" value="GATase_3"/>
    <property type="match status" value="1"/>
</dbReference>
<evidence type="ECO:0000259" key="8">
    <source>
        <dbReference type="Pfam" id="PF00155"/>
    </source>
</evidence>
<dbReference type="NCBIfam" id="TIGR00379">
    <property type="entry name" value="cobB"/>
    <property type="match status" value="1"/>
</dbReference>
<gene>
    <name evidence="7" type="primary">cobB</name>
    <name evidence="11" type="ORF">AFL01nite_03130</name>
</gene>
<evidence type="ECO:0000256" key="4">
    <source>
        <dbReference type="ARBA" id="ARBA00022840"/>
    </source>
</evidence>
<dbReference type="PROSITE" id="PS51274">
    <property type="entry name" value="GATASE_COBBQ"/>
    <property type="match status" value="1"/>
</dbReference>
<evidence type="ECO:0000259" key="9">
    <source>
        <dbReference type="Pfam" id="PF01656"/>
    </source>
</evidence>
<dbReference type="InterPro" id="IPR004484">
    <property type="entry name" value="CbiA/CobB_synth"/>
</dbReference>
<dbReference type="PANTHER" id="PTHR43873">
    <property type="entry name" value="COBYRINATE A,C-DIAMIDE SYNTHASE"/>
    <property type="match status" value="1"/>
</dbReference>
<proteinExistence type="inferred from homology"/>
<dbReference type="InterPro" id="IPR002586">
    <property type="entry name" value="CobQ/CobB/MinD/ParA_Nub-bd_dom"/>
</dbReference>
<dbReference type="EC" id="6.3.5.9" evidence="7"/>
<feature type="domain" description="CobB/CobQ-like glutamine amidotransferase" evidence="10">
    <location>
        <begin position="254"/>
        <end position="433"/>
    </location>
</feature>
<dbReference type="GO" id="GO:0005524">
    <property type="term" value="F:ATP binding"/>
    <property type="evidence" value="ECO:0007669"/>
    <property type="project" value="UniProtKB-UniRule"/>
</dbReference>
<feature type="domain" description="Aminotransferase class I/classII large" evidence="8">
    <location>
        <begin position="487"/>
        <end position="787"/>
    </location>
</feature>
<dbReference type="CDD" id="cd05388">
    <property type="entry name" value="CobB_N"/>
    <property type="match status" value="1"/>
</dbReference>
<evidence type="ECO:0000256" key="6">
    <source>
        <dbReference type="ARBA" id="ARBA00022962"/>
    </source>
</evidence>
<comment type="caution">
    <text evidence="11">The sequence shown here is derived from an EMBL/GenBank/DDBJ whole genome shotgun (WGS) entry which is preliminary data.</text>
</comment>
<feature type="domain" description="CobQ/CobB/MinD/ParA nucleotide binding" evidence="9">
    <location>
        <begin position="8"/>
        <end position="192"/>
    </location>
</feature>
<dbReference type="GO" id="GO:0042242">
    <property type="term" value="F:cobyrinic acid a,c-diamide synthase activity"/>
    <property type="evidence" value="ECO:0007669"/>
    <property type="project" value="InterPro"/>
</dbReference>
<dbReference type="Gene3D" id="3.90.1150.10">
    <property type="entry name" value="Aspartate Aminotransferase, domain 1"/>
    <property type="match status" value="1"/>
</dbReference>
<dbReference type="Proteomes" id="UP000321769">
    <property type="component" value="Unassembled WGS sequence"/>
</dbReference>
<dbReference type="NCBIfam" id="NF005915">
    <property type="entry name" value="PRK07908.1"/>
    <property type="match status" value="1"/>
</dbReference>
<evidence type="ECO:0000313" key="12">
    <source>
        <dbReference type="Proteomes" id="UP000321769"/>
    </source>
</evidence>
<keyword evidence="4 7" id="KW-0067">ATP-binding</keyword>
<evidence type="ECO:0000256" key="5">
    <source>
        <dbReference type="ARBA" id="ARBA00022842"/>
    </source>
</evidence>
<evidence type="ECO:0000256" key="7">
    <source>
        <dbReference type="HAMAP-Rule" id="MF_00027"/>
    </source>
</evidence>
<dbReference type="Gene3D" id="3.40.640.10">
    <property type="entry name" value="Type I PLP-dependent aspartate aminotransferase-like (Major domain)"/>
    <property type="match status" value="1"/>
</dbReference>
<dbReference type="InterPro" id="IPR004838">
    <property type="entry name" value="NHTrfase_class1_PyrdxlP-BS"/>
</dbReference>
<dbReference type="GO" id="GO:0043802">
    <property type="term" value="F:hydrogenobyrinic acid a,c-diamide synthase (glutamine-hydrolysing) activity"/>
    <property type="evidence" value="ECO:0007669"/>
    <property type="project" value="UniProtKB-UniRule"/>
</dbReference>
<keyword evidence="2 7" id="KW-0436">Ligase</keyword>
<dbReference type="Gene3D" id="3.40.50.880">
    <property type="match status" value="1"/>
</dbReference>
<dbReference type="GO" id="GO:0030170">
    <property type="term" value="F:pyridoxal phosphate binding"/>
    <property type="evidence" value="ECO:0007669"/>
    <property type="project" value="InterPro"/>
</dbReference>
<dbReference type="HAMAP" id="MF_00027">
    <property type="entry name" value="CobB_CbiA"/>
    <property type="match status" value="1"/>
</dbReference>
<organism evidence="11 12">
    <name type="scientific">Aeromicrobium flavum</name>
    <dbReference type="NCBI Taxonomy" id="416568"/>
    <lineage>
        <taxon>Bacteria</taxon>
        <taxon>Bacillati</taxon>
        <taxon>Actinomycetota</taxon>
        <taxon>Actinomycetes</taxon>
        <taxon>Propionibacteriales</taxon>
        <taxon>Nocardioidaceae</taxon>
        <taxon>Aeromicrobium</taxon>
    </lineage>
</organism>
<comment type="catalytic activity">
    <reaction evidence="7">
        <text>hydrogenobyrinate + 2 L-glutamine + 2 ATP + 2 H2O = hydrogenobyrinate a,c-diamide + 2 L-glutamate + 2 ADP + 2 phosphate + 2 H(+)</text>
        <dbReference type="Rhea" id="RHEA:12544"/>
        <dbReference type="ChEBI" id="CHEBI:15377"/>
        <dbReference type="ChEBI" id="CHEBI:15378"/>
        <dbReference type="ChEBI" id="CHEBI:29985"/>
        <dbReference type="ChEBI" id="CHEBI:30616"/>
        <dbReference type="ChEBI" id="CHEBI:43474"/>
        <dbReference type="ChEBI" id="CHEBI:58359"/>
        <dbReference type="ChEBI" id="CHEBI:77873"/>
        <dbReference type="ChEBI" id="CHEBI:77874"/>
        <dbReference type="ChEBI" id="CHEBI:456216"/>
        <dbReference type="EC" id="6.3.5.9"/>
    </reaction>
</comment>
<dbReference type="InterPro" id="IPR015422">
    <property type="entry name" value="PyrdxlP-dep_Trfase_small"/>
</dbReference>
<comment type="function">
    <text evidence="7">Catalyzes the ATP-dependent amidation of the two carboxylate groups at positions a and c of hydrogenobyrinate, using either L-glutamine or ammonia as the nitrogen source.</text>
</comment>
<dbReference type="PROSITE" id="PS00105">
    <property type="entry name" value="AA_TRANSFER_CLASS_1"/>
    <property type="match status" value="1"/>
</dbReference>
<comment type="similarity">
    <text evidence="7">Belongs to the CobB/CbiA family.</text>
</comment>
<evidence type="ECO:0000256" key="3">
    <source>
        <dbReference type="ARBA" id="ARBA00022741"/>
    </source>
</evidence>
<reference evidence="11 12" key="1">
    <citation type="submission" date="2019-07" db="EMBL/GenBank/DDBJ databases">
        <title>Whole genome shotgun sequence of Aeromicrobium flavum NBRC 107625.</title>
        <authorList>
            <person name="Hosoyama A."/>
            <person name="Uohara A."/>
            <person name="Ohji S."/>
            <person name="Ichikawa N."/>
        </authorList>
    </citation>
    <scope>NUCLEOTIDE SEQUENCE [LARGE SCALE GENOMIC DNA]</scope>
    <source>
        <strain evidence="11 12">NBRC 107625</strain>
    </source>
</reference>
<feature type="active site" description="Nucleophile" evidence="7">
    <location>
        <position position="336"/>
    </location>
</feature>
<dbReference type="AlphaFoldDB" id="A0A512HRC2"/>
<keyword evidence="12" id="KW-1185">Reference proteome</keyword>
<dbReference type="CDD" id="cd00609">
    <property type="entry name" value="AAT_like"/>
    <property type="match status" value="1"/>
</dbReference>
<dbReference type="InterPro" id="IPR027417">
    <property type="entry name" value="P-loop_NTPase"/>
</dbReference>
<keyword evidence="6 7" id="KW-0315">Glutamine amidotransferase</keyword>
<dbReference type="InterPro" id="IPR015421">
    <property type="entry name" value="PyrdxlP-dep_Trfase_major"/>
</dbReference>
<keyword evidence="7" id="KW-0169">Cobalamin biosynthesis</keyword>
<dbReference type="InterPro" id="IPR029062">
    <property type="entry name" value="Class_I_gatase-like"/>
</dbReference>
<evidence type="ECO:0000256" key="2">
    <source>
        <dbReference type="ARBA" id="ARBA00022598"/>
    </source>
</evidence>
<comment type="cofactor">
    <cofactor evidence="1 7">
        <name>Mg(2+)</name>
        <dbReference type="ChEBI" id="CHEBI:18420"/>
    </cofactor>
</comment>
<dbReference type="Gene3D" id="3.40.50.300">
    <property type="entry name" value="P-loop containing nucleotide triphosphate hydrolases"/>
    <property type="match status" value="1"/>
</dbReference>
<evidence type="ECO:0000313" key="11">
    <source>
        <dbReference type="EMBL" id="GEO87986.1"/>
    </source>
</evidence>
<dbReference type="SUPFAM" id="SSF52540">
    <property type="entry name" value="P-loop containing nucleoside triphosphate hydrolases"/>
    <property type="match status" value="1"/>
</dbReference>
<keyword evidence="3 7" id="KW-0547">Nucleotide-binding</keyword>
<dbReference type="Pfam" id="PF01656">
    <property type="entry name" value="CbiA"/>
    <property type="match status" value="1"/>
</dbReference>
<dbReference type="InterPro" id="IPR004839">
    <property type="entry name" value="Aminotransferase_I/II_large"/>
</dbReference>
<accession>A0A512HRC2</accession>
<comment type="pathway">
    <text evidence="7">Cofactor biosynthesis; adenosylcobalamin biosynthesis; cob(II)yrinate a,c-diamide from precorrin-2 (aerobic route): step 9/10.</text>
</comment>
<dbReference type="InterPro" id="IPR011698">
    <property type="entry name" value="GATase_3"/>
</dbReference>
<dbReference type="UniPathway" id="UPA00148">
    <property type="reaction ID" value="UER00220"/>
</dbReference>
<dbReference type="SUPFAM" id="SSF52317">
    <property type="entry name" value="Class I glutamine amidotransferase-like"/>
    <property type="match status" value="1"/>
</dbReference>
<evidence type="ECO:0000256" key="1">
    <source>
        <dbReference type="ARBA" id="ARBA00001946"/>
    </source>
</evidence>
<protein>
    <recommendedName>
        <fullName evidence="7">Hydrogenobyrinate a,c-diamide synthase</fullName>
        <ecNumber evidence="7">6.3.5.9</ecNumber>
    </recommendedName>
    <alternativeName>
        <fullName evidence="7">Hydrogenobyrinic acid a,c-diamide synthase</fullName>
    </alternativeName>
</protein>
<comment type="miscellaneous">
    <text evidence="7">The a and c carboxylates of hydrogenobyrinate are activated for nucleophilic attack via formation of a phosphorylated intermediate by ATP. CobB catalyzes first the amidation of the c-carboxylate, and then that of the a-carboxylate.</text>
</comment>
<dbReference type="InterPro" id="IPR015424">
    <property type="entry name" value="PyrdxlP-dep_Trfase"/>
</dbReference>
<dbReference type="PANTHER" id="PTHR43873:SF1">
    <property type="entry name" value="COBYRINATE A,C-DIAMIDE SYNTHASE"/>
    <property type="match status" value="1"/>
</dbReference>
<evidence type="ECO:0000259" key="10">
    <source>
        <dbReference type="Pfam" id="PF07685"/>
    </source>
</evidence>